<feature type="domain" description="Neutral/alkaline non-lysosomal ceramidase N-terminal" evidence="1">
    <location>
        <begin position="3"/>
        <end position="211"/>
    </location>
</feature>
<keyword evidence="3" id="KW-1185">Reference proteome</keyword>
<dbReference type="EMBL" id="BAABHB010000001">
    <property type="protein sequence ID" value="GAA4394541.1"/>
    <property type="molecule type" value="Genomic_DNA"/>
</dbReference>
<protein>
    <recommendedName>
        <fullName evidence="1">Neutral/alkaline non-lysosomal ceramidase N-terminal domain-containing protein</fullName>
    </recommendedName>
</protein>
<accession>A0ABP8JQF3</accession>
<proteinExistence type="predicted"/>
<evidence type="ECO:0000259" key="1">
    <source>
        <dbReference type="Pfam" id="PF04734"/>
    </source>
</evidence>
<reference evidence="3" key="1">
    <citation type="journal article" date="2019" name="Int. J. Syst. Evol. Microbiol.">
        <title>The Global Catalogue of Microorganisms (GCM) 10K type strain sequencing project: providing services to taxonomists for standard genome sequencing and annotation.</title>
        <authorList>
            <consortium name="The Broad Institute Genomics Platform"/>
            <consortium name="The Broad Institute Genome Sequencing Center for Infectious Disease"/>
            <person name="Wu L."/>
            <person name="Ma J."/>
        </authorList>
    </citation>
    <scope>NUCLEOTIDE SEQUENCE [LARGE SCALE GENOMIC DNA]</scope>
    <source>
        <strain evidence="3">JCM 17925</strain>
    </source>
</reference>
<name>A0ABP8JQF3_9BACT</name>
<sequence>MWLAGYAARTHPSEGKLHDLWAKALVLEDADGKRAVLVTTDLVGIPLAVSNAIRDQLQVAYGLSRAQILLNSSHTHSGPVLQQALSDIYPLDQEQLTRIKTYTETFQREVVALVGRALRAMEPAAVYAQNGVTRFQVNRRNNAEGTLARLTELKGPNDYAVPVLKVVNGNGALKAIAFGYACHPTVLDLYQWSGDYPGFAQLELEKAHPGVTALFFQGAGADQNPLPRRTIPLAHQYGRELAAAVERVLAEDMRQLAPRLRMAYREIDLPLTAPPAREELVRLTQEAPYDYMKRWAGRMLQQLDNGQPFPTAYPYPLQVWQLGEQTVMSLGGELVVHYANELKRLFGPDLFVLGYSNNVMAYIPSATILQEGGYEGATSQMVYGMPGPWGPAVENLILGEMVKLAGQVGIAQQKAEK</sequence>
<evidence type="ECO:0000313" key="2">
    <source>
        <dbReference type="EMBL" id="GAA4394541.1"/>
    </source>
</evidence>
<dbReference type="InterPro" id="IPR031329">
    <property type="entry name" value="NEUT/ALK_ceramidase_N"/>
</dbReference>
<comment type="caution">
    <text evidence="2">The sequence shown here is derived from an EMBL/GenBank/DDBJ whole genome shotgun (WGS) entry which is preliminary data.</text>
</comment>
<evidence type="ECO:0000313" key="3">
    <source>
        <dbReference type="Proteomes" id="UP001500936"/>
    </source>
</evidence>
<organism evidence="2 3">
    <name type="scientific">Nibrella viscosa</name>
    <dbReference type="NCBI Taxonomy" id="1084524"/>
    <lineage>
        <taxon>Bacteria</taxon>
        <taxon>Pseudomonadati</taxon>
        <taxon>Bacteroidota</taxon>
        <taxon>Cytophagia</taxon>
        <taxon>Cytophagales</taxon>
        <taxon>Spirosomataceae</taxon>
        <taxon>Nibrella</taxon>
    </lineage>
</organism>
<dbReference type="Proteomes" id="UP001500936">
    <property type="component" value="Unassembled WGS sequence"/>
</dbReference>
<gene>
    <name evidence="2" type="ORF">GCM10023187_00490</name>
</gene>
<dbReference type="Pfam" id="PF04734">
    <property type="entry name" value="Ceramidase_alk"/>
    <property type="match status" value="1"/>
</dbReference>